<evidence type="ECO:0000313" key="2">
    <source>
        <dbReference type="Proteomes" id="UP000887565"/>
    </source>
</evidence>
<feature type="region of interest" description="Disordered" evidence="1">
    <location>
        <begin position="170"/>
        <end position="207"/>
    </location>
</feature>
<evidence type="ECO:0000256" key="1">
    <source>
        <dbReference type="SAM" id="MobiDB-lite"/>
    </source>
</evidence>
<feature type="region of interest" description="Disordered" evidence="1">
    <location>
        <begin position="231"/>
        <end position="317"/>
    </location>
</feature>
<keyword evidence="2" id="KW-1185">Reference proteome</keyword>
<dbReference type="AlphaFoldDB" id="A0A915K786"/>
<organism evidence="2 3">
    <name type="scientific">Romanomermis culicivorax</name>
    <name type="common">Nematode worm</name>
    <dbReference type="NCBI Taxonomy" id="13658"/>
    <lineage>
        <taxon>Eukaryota</taxon>
        <taxon>Metazoa</taxon>
        <taxon>Ecdysozoa</taxon>
        <taxon>Nematoda</taxon>
        <taxon>Enoplea</taxon>
        <taxon>Dorylaimia</taxon>
        <taxon>Mermithida</taxon>
        <taxon>Mermithoidea</taxon>
        <taxon>Mermithidae</taxon>
        <taxon>Romanomermis</taxon>
    </lineage>
</organism>
<proteinExistence type="predicted"/>
<dbReference type="WBParaSite" id="nRc.2.0.1.t34607-RA">
    <property type="protein sequence ID" value="nRc.2.0.1.t34607-RA"/>
    <property type="gene ID" value="nRc.2.0.1.g34607"/>
</dbReference>
<accession>A0A915K786</accession>
<feature type="compositionally biased region" description="Polar residues" evidence="1">
    <location>
        <begin position="254"/>
        <end position="264"/>
    </location>
</feature>
<sequence length="449" mass="49823">MAQSLVLLSRSRKVGRDQRAVQEEAAIKEYMKRVESYFLRKLTDLIKQKDLLDHQIVDRVCKGINFDPDKALHAKEDNVGASSPILAISKLLDDAKFERLIEEMNRLFDLNLNISECRRAIYSDDNPKHSVLPSLEPDSFAINLERDLATTGTSSPYFLNGLQIYDEEPRKSDYNRSKSIPSDVAGRNSNELSKFARSRSEVKNAELSRKEPFLPIEPKISILNETKIGIDDSGSDLDFTDGSSRVPNGHSRQRTSSPDSITIDQNEHDVAPSNSISAPIVLSPSKRTRNRPLSSMSHKANHRLKAKPNSDQISLPDNKNISTLSLAGSHTNDDQCKVTAFSFGDGYLTRPIDVCALPNALLAVSDSCGGVYITTRMGHIVHRILVEGGSASSVGFSHFKQLLFVDATVGQSSKISKKPSCSPTKKWNLNHNYTGIKSIKNEVDLMEKI</sequence>
<reference evidence="3" key="1">
    <citation type="submission" date="2022-11" db="UniProtKB">
        <authorList>
            <consortium name="WormBaseParasite"/>
        </authorList>
    </citation>
    <scope>IDENTIFICATION</scope>
</reference>
<name>A0A915K786_ROMCU</name>
<protein>
    <submittedName>
        <fullName evidence="3">Uncharacterized protein</fullName>
    </submittedName>
</protein>
<dbReference type="Proteomes" id="UP000887565">
    <property type="component" value="Unplaced"/>
</dbReference>
<feature type="compositionally biased region" description="Basic and acidic residues" evidence="1">
    <location>
        <begin position="198"/>
        <end position="207"/>
    </location>
</feature>
<evidence type="ECO:0000313" key="3">
    <source>
        <dbReference type="WBParaSite" id="nRc.2.0.1.t34607-RA"/>
    </source>
</evidence>